<evidence type="ECO:0000256" key="2">
    <source>
        <dbReference type="ARBA" id="ARBA00006434"/>
    </source>
</evidence>
<sequence>MKELIAGDWIVFAVYFVIVAAYGLWVYRRKRNADATSKDYFLAEGSLTWWAIGSSLIASNISAEQFVAMSGNGFTMGLAVSAYEWMAAITLVIVAIFFIPVYLRNKIFTMPQFLHQRYNSTVAMIMAVFWLLLYVIVNLTSILYLGAIAVNGISGINFTVCLIGLAFFAVIITLGGMKVIGFTDVIQVFFLIMGGLVTTYIAVSLVAEHSGSTGVLNGLKIMSEKANDHFHMILKKDNPSFIDLPGLTVLLGGMWIVNLNYWGCNQYITQRALGANLKTARNGILFAAFLKLMMPLIVVLPGIAAYVLYKDQVFDAGAQGSLKENADNAYPILLNLLPAGFKGLSFAALTAAVVASLAGKANSIATIFTLDIFKKLKPETPDYKLVSVGKITVVVAMILGVVISPFLGIDKKGGFTFIQEYTGFVSPGIFAMFILGFFWKKATSNAALFATIGGFIFSVIFKFLPKYVDLSFLYSSGFAVVGKDSGRYEIPFLDRMGFVFIICIIGMWIISTIETSRGVKTNGLDVDTSMFKTSKSFAIGSLLIVGILVALYSLLW</sequence>
<dbReference type="GO" id="GO:0005886">
    <property type="term" value="C:plasma membrane"/>
    <property type="evidence" value="ECO:0007669"/>
    <property type="project" value="TreeGrafter"/>
</dbReference>
<evidence type="ECO:0000313" key="9">
    <source>
        <dbReference type="Proteomes" id="UP000434850"/>
    </source>
</evidence>
<feature type="transmembrane region" description="Helical" evidence="7">
    <location>
        <begin position="284"/>
        <end position="309"/>
    </location>
</feature>
<evidence type="ECO:0000256" key="6">
    <source>
        <dbReference type="RuleBase" id="RU362091"/>
    </source>
</evidence>
<evidence type="ECO:0000256" key="7">
    <source>
        <dbReference type="SAM" id="Phobius"/>
    </source>
</evidence>
<feature type="transmembrane region" description="Helical" evidence="7">
    <location>
        <begin position="6"/>
        <end position="27"/>
    </location>
</feature>
<feature type="transmembrane region" description="Helical" evidence="7">
    <location>
        <begin position="124"/>
        <end position="150"/>
    </location>
</feature>
<dbReference type="PANTHER" id="PTHR11819:SF195">
    <property type="entry name" value="SODIUM_GLUCOSE COTRANSPORTER 4"/>
    <property type="match status" value="1"/>
</dbReference>
<dbReference type="Proteomes" id="UP000434850">
    <property type="component" value="Unassembled WGS sequence"/>
</dbReference>
<dbReference type="InterPro" id="IPR038377">
    <property type="entry name" value="Na/Glc_symporter_sf"/>
</dbReference>
<comment type="caution">
    <text evidence="8">The sequence shown here is derived from an EMBL/GenBank/DDBJ whole genome shotgun (WGS) entry which is preliminary data.</text>
</comment>
<accession>A0A6I4IRL8</accession>
<feature type="transmembrane region" description="Helical" evidence="7">
    <location>
        <begin position="156"/>
        <end position="176"/>
    </location>
</feature>
<proteinExistence type="inferred from homology"/>
<dbReference type="PROSITE" id="PS50283">
    <property type="entry name" value="NA_SOLUT_SYMP_3"/>
    <property type="match status" value="1"/>
</dbReference>
<feature type="transmembrane region" description="Helical" evidence="7">
    <location>
        <begin position="421"/>
        <end position="439"/>
    </location>
</feature>
<keyword evidence="4 7" id="KW-1133">Transmembrane helix</keyword>
<feature type="transmembrane region" description="Helical" evidence="7">
    <location>
        <begin position="385"/>
        <end position="409"/>
    </location>
</feature>
<feature type="transmembrane region" description="Helical" evidence="7">
    <location>
        <begin position="39"/>
        <end position="62"/>
    </location>
</feature>
<organism evidence="8 9">
    <name type="scientific">Mucilaginibacter aquatilis</name>
    <dbReference type="NCBI Taxonomy" id="1517760"/>
    <lineage>
        <taxon>Bacteria</taxon>
        <taxon>Pseudomonadati</taxon>
        <taxon>Bacteroidota</taxon>
        <taxon>Sphingobacteriia</taxon>
        <taxon>Sphingobacteriales</taxon>
        <taxon>Sphingobacteriaceae</taxon>
        <taxon>Mucilaginibacter</taxon>
    </lineage>
</organism>
<keyword evidence="5 7" id="KW-0472">Membrane</keyword>
<feature type="transmembrane region" description="Helical" evidence="7">
    <location>
        <begin position="188"/>
        <end position="207"/>
    </location>
</feature>
<dbReference type="PANTHER" id="PTHR11819">
    <property type="entry name" value="SOLUTE CARRIER FAMILY 5"/>
    <property type="match status" value="1"/>
</dbReference>
<dbReference type="Gene3D" id="1.20.1730.10">
    <property type="entry name" value="Sodium/glucose cotransporter"/>
    <property type="match status" value="1"/>
</dbReference>
<reference evidence="8 9" key="1">
    <citation type="submission" date="2019-12" db="EMBL/GenBank/DDBJ databases">
        <title>Mucilaginibacter sp. HME9299 genome sequencing and assembly.</title>
        <authorList>
            <person name="Kang H."/>
            <person name="Kim H."/>
            <person name="Joh K."/>
        </authorList>
    </citation>
    <scope>NUCLEOTIDE SEQUENCE [LARGE SCALE GENOMIC DNA]</scope>
    <source>
        <strain evidence="8 9">HME9299</strain>
    </source>
</reference>
<dbReference type="EMBL" id="WQLA01000008">
    <property type="protein sequence ID" value="MVN93094.1"/>
    <property type="molecule type" value="Genomic_DNA"/>
</dbReference>
<protein>
    <submittedName>
        <fullName evidence="8">Sodium/solute symporter</fullName>
    </submittedName>
</protein>
<evidence type="ECO:0000256" key="1">
    <source>
        <dbReference type="ARBA" id="ARBA00004141"/>
    </source>
</evidence>
<dbReference type="OrthoDB" id="9814523at2"/>
<feature type="transmembrane region" description="Helical" evidence="7">
    <location>
        <begin position="244"/>
        <end position="263"/>
    </location>
</feature>
<evidence type="ECO:0000256" key="5">
    <source>
        <dbReference type="ARBA" id="ARBA00023136"/>
    </source>
</evidence>
<comment type="similarity">
    <text evidence="2 6">Belongs to the sodium:solute symporter (SSF) (TC 2.A.21) family.</text>
</comment>
<name>A0A6I4IRL8_9SPHI</name>
<dbReference type="GO" id="GO:0005412">
    <property type="term" value="F:D-glucose:sodium symporter activity"/>
    <property type="evidence" value="ECO:0007669"/>
    <property type="project" value="TreeGrafter"/>
</dbReference>
<feature type="transmembrane region" description="Helical" evidence="7">
    <location>
        <begin position="536"/>
        <end position="555"/>
    </location>
</feature>
<evidence type="ECO:0000256" key="3">
    <source>
        <dbReference type="ARBA" id="ARBA00022692"/>
    </source>
</evidence>
<feature type="transmembrane region" description="Helical" evidence="7">
    <location>
        <begin position="496"/>
        <end position="515"/>
    </location>
</feature>
<dbReference type="RefSeq" id="WP_157543407.1">
    <property type="nucleotide sequence ID" value="NZ_WQLA01000008.1"/>
</dbReference>
<dbReference type="Pfam" id="PF00474">
    <property type="entry name" value="SSF"/>
    <property type="match status" value="1"/>
</dbReference>
<keyword evidence="3 7" id="KW-0812">Transmembrane</keyword>
<feature type="transmembrane region" description="Helical" evidence="7">
    <location>
        <begin position="82"/>
        <end position="103"/>
    </location>
</feature>
<dbReference type="AlphaFoldDB" id="A0A6I4IRL8"/>
<gene>
    <name evidence="8" type="ORF">GO816_18325</name>
</gene>
<feature type="transmembrane region" description="Helical" evidence="7">
    <location>
        <begin position="346"/>
        <end position="373"/>
    </location>
</feature>
<comment type="subcellular location">
    <subcellularLocation>
        <location evidence="1">Membrane</location>
        <topology evidence="1">Multi-pass membrane protein</topology>
    </subcellularLocation>
</comment>
<evidence type="ECO:0000256" key="4">
    <source>
        <dbReference type="ARBA" id="ARBA00022989"/>
    </source>
</evidence>
<evidence type="ECO:0000313" key="8">
    <source>
        <dbReference type="EMBL" id="MVN93094.1"/>
    </source>
</evidence>
<dbReference type="NCBIfam" id="TIGR00813">
    <property type="entry name" value="sss"/>
    <property type="match status" value="1"/>
</dbReference>
<feature type="transmembrane region" description="Helical" evidence="7">
    <location>
        <begin position="446"/>
        <end position="464"/>
    </location>
</feature>
<keyword evidence="9" id="KW-1185">Reference proteome</keyword>
<dbReference type="InterPro" id="IPR001734">
    <property type="entry name" value="Na/solute_symporter"/>
</dbReference>